<dbReference type="SUPFAM" id="SSF50475">
    <property type="entry name" value="FMN-binding split barrel"/>
    <property type="match status" value="1"/>
</dbReference>
<dbReference type="PANTHER" id="PTHR42815:SF2">
    <property type="entry name" value="FAD-BINDING, PUTATIVE (AFU_ORTHOLOGUE AFUA_6G07600)-RELATED"/>
    <property type="match status" value="1"/>
</dbReference>
<name>A0A6J4SGA8_9SPHN</name>
<dbReference type="PANTHER" id="PTHR42815">
    <property type="entry name" value="FAD-BINDING, PUTATIVE (AFU_ORTHOLOGUE AFUA_6G07600)-RELATED"/>
    <property type="match status" value="1"/>
</dbReference>
<reference evidence="2" key="1">
    <citation type="submission" date="2020-02" db="EMBL/GenBank/DDBJ databases">
        <authorList>
            <person name="Meier V. D."/>
        </authorList>
    </citation>
    <scope>NUCLEOTIDE SEQUENCE</scope>
    <source>
        <strain evidence="2">AVDCRST_MAG31</strain>
    </source>
</reference>
<protein>
    <submittedName>
        <fullName evidence="2">Flavodoxin reductases (Ferredoxin-NADPH reductases) family 1</fullName>
    </submittedName>
</protein>
<sequence>MAYDFLDRLTTPGVEAARVANGSGGLWENLQGDHSSACFSDREKAFIADRDSFYLASVSQTGWPYIQHRGGPPGFLRVLDPETLGFADYRGNRQYLSLGNIADDDRVALFLMDYPHRRRLKVLAHMTAHDLATALDLARHLTTPGYRGVAERAFTLRLEAFDWNCPQHITPRFTAAEVEAGTAPLRERLAALEIENERLRDAMTNTTVAPVQEGNRR</sequence>
<evidence type="ECO:0000313" key="2">
    <source>
        <dbReference type="EMBL" id="CAA9495135.1"/>
    </source>
</evidence>
<evidence type="ECO:0000259" key="1">
    <source>
        <dbReference type="Pfam" id="PF01243"/>
    </source>
</evidence>
<accession>A0A6J4SGA8</accession>
<dbReference type="AlphaFoldDB" id="A0A6J4SGA8"/>
<gene>
    <name evidence="2" type="ORF">AVDCRST_MAG31-61</name>
</gene>
<dbReference type="EMBL" id="CADCWA010000004">
    <property type="protein sequence ID" value="CAA9495135.1"/>
    <property type="molecule type" value="Genomic_DNA"/>
</dbReference>
<organism evidence="2">
    <name type="scientific">uncultured Sphingomonas sp</name>
    <dbReference type="NCBI Taxonomy" id="158754"/>
    <lineage>
        <taxon>Bacteria</taxon>
        <taxon>Pseudomonadati</taxon>
        <taxon>Pseudomonadota</taxon>
        <taxon>Alphaproteobacteria</taxon>
        <taxon>Sphingomonadales</taxon>
        <taxon>Sphingomonadaceae</taxon>
        <taxon>Sphingomonas</taxon>
        <taxon>environmental samples</taxon>
    </lineage>
</organism>
<feature type="domain" description="Pyridoxamine 5'-phosphate oxidase N-terminal" evidence="1">
    <location>
        <begin position="41"/>
        <end position="124"/>
    </location>
</feature>
<dbReference type="InterPro" id="IPR012349">
    <property type="entry name" value="Split_barrel_FMN-bd"/>
</dbReference>
<proteinExistence type="predicted"/>
<dbReference type="RefSeq" id="WP_294167215.1">
    <property type="nucleotide sequence ID" value="NZ_CADCWA010000004.1"/>
</dbReference>
<dbReference type="InterPro" id="IPR011576">
    <property type="entry name" value="Pyridox_Oxase_N"/>
</dbReference>
<dbReference type="Gene3D" id="2.30.110.10">
    <property type="entry name" value="Electron Transport, Fmn-binding Protein, Chain A"/>
    <property type="match status" value="1"/>
</dbReference>
<dbReference type="Pfam" id="PF01243">
    <property type="entry name" value="PNPOx_N"/>
    <property type="match status" value="1"/>
</dbReference>